<dbReference type="Gene3D" id="2.60.450.10">
    <property type="entry name" value="Lipopolysaccharide (LPS) transport protein A like domain"/>
    <property type="match status" value="1"/>
</dbReference>
<dbReference type="STRING" id="679897.HMU11510"/>
<dbReference type="GO" id="GO:0017089">
    <property type="term" value="F:glycolipid transfer activity"/>
    <property type="evidence" value="ECO:0007669"/>
    <property type="project" value="TreeGrafter"/>
</dbReference>
<dbReference type="Proteomes" id="UP000001522">
    <property type="component" value="Chromosome"/>
</dbReference>
<dbReference type="NCBIfam" id="TIGR03002">
    <property type="entry name" value="outer_YhbN_LptA"/>
    <property type="match status" value="1"/>
</dbReference>
<dbReference type="eggNOG" id="COG1934">
    <property type="taxonomic scope" value="Bacteria"/>
</dbReference>
<accession>D3UIT1</accession>
<dbReference type="HOGENOM" id="CLU_112840_0_0_7"/>
<dbReference type="AlphaFoldDB" id="D3UIT1"/>
<gene>
    <name evidence="5" type="ordered locus">HMU11510</name>
</gene>
<dbReference type="GO" id="GO:0015920">
    <property type="term" value="P:lipopolysaccharide transport"/>
    <property type="evidence" value="ECO:0007669"/>
    <property type="project" value="InterPro"/>
</dbReference>
<organism evidence="5 6">
    <name type="scientific">Helicobacter mustelae (strain ATCC 43772 / CCUG 25715 / CIP 103759 / LMG 18044 / NCTC 12198 / R85-136P)</name>
    <name type="common">Campylobacter mustelae</name>
    <dbReference type="NCBI Taxonomy" id="679897"/>
    <lineage>
        <taxon>Bacteria</taxon>
        <taxon>Pseudomonadati</taxon>
        <taxon>Campylobacterota</taxon>
        <taxon>Epsilonproteobacteria</taxon>
        <taxon>Campylobacterales</taxon>
        <taxon>Helicobacteraceae</taxon>
        <taxon>Helicobacter</taxon>
    </lineage>
</organism>
<evidence type="ECO:0000256" key="1">
    <source>
        <dbReference type="ARBA" id="ARBA00022448"/>
    </source>
</evidence>
<evidence type="ECO:0000256" key="2">
    <source>
        <dbReference type="ARBA" id="ARBA00022729"/>
    </source>
</evidence>
<dbReference type="InterPro" id="IPR052037">
    <property type="entry name" value="LPS_export_LptA"/>
</dbReference>
<dbReference type="KEGG" id="hms:HMU11510"/>
<protein>
    <recommendedName>
        <fullName evidence="4">Organic solvent tolerance-like N-terminal domain-containing protein</fullName>
    </recommendedName>
</protein>
<dbReference type="RefSeq" id="WP_013023475.1">
    <property type="nucleotide sequence ID" value="NC_013949.1"/>
</dbReference>
<proteinExistence type="predicted"/>
<dbReference type="GO" id="GO:0009279">
    <property type="term" value="C:cell outer membrane"/>
    <property type="evidence" value="ECO:0007669"/>
    <property type="project" value="TreeGrafter"/>
</dbReference>
<evidence type="ECO:0000313" key="6">
    <source>
        <dbReference type="Proteomes" id="UP000001522"/>
    </source>
</evidence>
<dbReference type="InterPro" id="IPR014340">
    <property type="entry name" value="LptA"/>
</dbReference>
<reference evidence="5 6" key="1">
    <citation type="journal article" date="2010" name="BMC Genomics">
        <title>Comparative genomics and proteomics of Helicobacter mustelae, an ulcerogenic and carcinogenic gastric pathogen.</title>
        <authorList>
            <person name="O'Toole P.W."/>
            <person name="Snelling W.J."/>
            <person name="Canchaya C."/>
            <person name="Forde B.M."/>
            <person name="Hardie K.R."/>
            <person name="Josenhans C."/>
            <person name="Graham R.L.J."/>
            <person name="McMullan G."/>
            <person name="Parkhill J."/>
            <person name="Belda E."/>
            <person name="Bentley S.D."/>
        </authorList>
    </citation>
    <scope>NUCLEOTIDE SEQUENCE [LARGE SCALE GENOMIC DNA]</scope>
    <source>
        <strain evidence="6">ATCC 43772 / LMG 18044 / NCTC 12198 / 12198</strain>
    </source>
</reference>
<dbReference type="GO" id="GO:0001530">
    <property type="term" value="F:lipopolysaccharide binding"/>
    <property type="evidence" value="ECO:0007669"/>
    <property type="project" value="InterPro"/>
</dbReference>
<dbReference type="PANTHER" id="PTHR36504:SF1">
    <property type="entry name" value="LIPOPOLYSACCHARIDE EXPORT SYSTEM PROTEIN LPTA"/>
    <property type="match status" value="1"/>
</dbReference>
<evidence type="ECO:0000313" key="5">
    <source>
        <dbReference type="EMBL" id="CBG40406.1"/>
    </source>
</evidence>
<keyword evidence="1" id="KW-0813">Transport</keyword>
<keyword evidence="3" id="KW-0574">Periplasm</keyword>
<evidence type="ECO:0000259" key="4">
    <source>
        <dbReference type="Pfam" id="PF03968"/>
    </source>
</evidence>
<dbReference type="Pfam" id="PF03968">
    <property type="entry name" value="LptD_N"/>
    <property type="match status" value="1"/>
</dbReference>
<name>D3UIT1_HELM1</name>
<evidence type="ECO:0000256" key="3">
    <source>
        <dbReference type="ARBA" id="ARBA00022764"/>
    </source>
</evidence>
<keyword evidence="6" id="KW-1185">Reference proteome</keyword>
<sequence length="164" mass="18136">MKRLIGIFLSLLSCVAAEKLEVVADHFMADNQKGISVVEGNVDVKKGQDHLKAQKVTIYTTKDNKLKEVFAQGDVDFFITTPDGRKIRGRANSLRYNAQSQEYHLIGNAKAREEGKESSIAGDEIKINNQSGSMNVVGSKNKPAKLVFDLDELQKNKQDSGKKP</sequence>
<dbReference type="PANTHER" id="PTHR36504">
    <property type="entry name" value="LIPOPOLYSACCHARIDE EXPORT SYSTEM PROTEIN LPTA"/>
    <property type="match status" value="1"/>
</dbReference>
<dbReference type="GO" id="GO:0030288">
    <property type="term" value="C:outer membrane-bounded periplasmic space"/>
    <property type="evidence" value="ECO:0007669"/>
    <property type="project" value="TreeGrafter"/>
</dbReference>
<dbReference type="EMBL" id="FN555004">
    <property type="protein sequence ID" value="CBG40406.1"/>
    <property type="molecule type" value="Genomic_DNA"/>
</dbReference>
<feature type="domain" description="Organic solvent tolerance-like N-terminal" evidence="4">
    <location>
        <begin position="21"/>
        <end position="132"/>
    </location>
</feature>
<keyword evidence="2" id="KW-0732">Signal</keyword>
<dbReference type="InterPro" id="IPR005653">
    <property type="entry name" value="OstA-like_N"/>
</dbReference>